<dbReference type="EMBL" id="CAJNOL010002882">
    <property type="protein sequence ID" value="CAF1535049.1"/>
    <property type="molecule type" value="Genomic_DNA"/>
</dbReference>
<evidence type="ECO:0000313" key="5">
    <source>
        <dbReference type="Proteomes" id="UP000663870"/>
    </source>
</evidence>
<dbReference type="Proteomes" id="UP000663854">
    <property type="component" value="Unassembled WGS sequence"/>
</dbReference>
<keyword evidence="1" id="KW-0472">Membrane</keyword>
<evidence type="ECO:0000313" key="2">
    <source>
        <dbReference type="EMBL" id="CAF1254380.1"/>
    </source>
</evidence>
<feature type="non-terminal residue" evidence="2">
    <location>
        <position position="115"/>
    </location>
</feature>
<keyword evidence="1" id="KW-1133">Transmembrane helix</keyword>
<dbReference type="AlphaFoldDB" id="A0A815AA90"/>
<keyword evidence="1" id="KW-0812">Transmembrane</keyword>
<evidence type="ECO:0000313" key="3">
    <source>
        <dbReference type="EMBL" id="CAF1535049.1"/>
    </source>
</evidence>
<evidence type="ECO:0000313" key="4">
    <source>
        <dbReference type="Proteomes" id="UP000663854"/>
    </source>
</evidence>
<evidence type="ECO:0000256" key="1">
    <source>
        <dbReference type="SAM" id="Phobius"/>
    </source>
</evidence>
<protein>
    <submittedName>
        <fullName evidence="2">Uncharacterized protein</fullName>
    </submittedName>
</protein>
<gene>
    <name evidence="3" type="ORF">JXQ802_LOCUS42523</name>
    <name evidence="2" type="ORF">PYM288_LOCUS27548</name>
</gene>
<comment type="caution">
    <text evidence="2">The sequence shown here is derived from an EMBL/GenBank/DDBJ whole genome shotgun (WGS) entry which is preliminary data.</text>
</comment>
<dbReference type="Proteomes" id="UP000663870">
    <property type="component" value="Unassembled WGS sequence"/>
</dbReference>
<name>A0A815AA90_9BILA</name>
<sequence>MLINAIMFDCIEYLLRDKTDKENLECLCQLLRSIDKEIDTETNQNIFVILVHSQGARSGSRGGSRYRGGTSYGSGCQGSDCRIVGIVVGSVIGGIFGVIAIIFLIIFCYRRYRGR</sequence>
<proteinExistence type="predicted"/>
<organism evidence="2 4">
    <name type="scientific">Rotaria sordida</name>
    <dbReference type="NCBI Taxonomy" id="392033"/>
    <lineage>
        <taxon>Eukaryota</taxon>
        <taxon>Metazoa</taxon>
        <taxon>Spiralia</taxon>
        <taxon>Gnathifera</taxon>
        <taxon>Rotifera</taxon>
        <taxon>Eurotatoria</taxon>
        <taxon>Bdelloidea</taxon>
        <taxon>Philodinida</taxon>
        <taxon>Philodinidae</taxon>
        <taxon>Rotaria</taxon>
    </lineage>
</organism>
<accession>A0A815AA90</accession>
<keyword evidence="5" id="KW-1185">Reference proteome</keyword>
<dbReference type="SUPFAM" id="SSF48371">
    <property type="entry name" value="ARM repeat"/>
    <property type="match status" value="1"/>
</dbReference>
<dbReference type="InterPro" id="IPR016024">
    <property type="entry name" value="ARM-type_fold"/>
</dbReference>
<reference evidence="2" key="1">
    <citation type="submission" date="2021-02" db="EMBL/GenBank/DDBJ databases">
        <authorList>
            <person name="Nowell W R."/>
        </authorList>
    </citation>
    <scope>NUCLEOTIDE SEQUENCE</scope>
</reference>
<feature type="transmembrane region" description="Helical" evidence="1">
    <location>
        <begin position="83"/>
        <end position="109"/>
    </location>
</feature>
<dbReference type="Gene3D" id="1.25.40.180">
    <property type="match status" value="1"/>
</dbReference>
<dbReference type="EMBL" id="CAJNOH010001832">
    <property type="protein sequence ID" value="CAF1254380.1"/>
    <property type="molecule type" value="Genomic_DNA"/>
</dbReference>